<dbReference type="InterPro" id="IPR006076">
    <property type="entry name" value="FAD-dep_OxRdtase"/>
</dbReference>
<organism evidence="11 12">
    <name type="scientific">Nocardia callitridis</name>
    <dbReference type="NCBI Taxonomy" id="648753"/>
    <lineage>
        <taxon>Bacteria</taxon>
        <taxon>Bacillati</taxon>
        <taxon>Actinomycetota</taxon>
        <taxon>Actinomycetes</taxon>
        <taxon>Mycobacteriales</taxon>
        <taxon>Nocardiaceae</taxon>
        <taxon>Nocardia</taxon>
    </lineage>
</organism>
<evidence type="ECO:0000256" key="2">
    <source>
        <dbReference type="ARBA" id="ARBA00007330"/>
    </source>
</evidence>
<dbReference type="InterPro" id="IPR036188">
    <property type="entry name" value="FAD/NAD-bd_sf"/>
</dbReference>
<dbReference type="InterPro" id="IPR000447">
    <property type="entry name" value="G3P_DH_FAD-dep"/>
</dbReference>
<dbReference type="Gene3D" id="1.10.8.870">
    <property type="entry name" value="Alpha-glycerophosphate oxidase, cap domain"/>
    <property type="match status" value="1"/>
</dbReference>
<evidence type="ECO:0000313" key="11">
    <source>
        <dbReference type="EMBL" id="GAA5068977.1"/>
    </source>
</evidence>
<dbReference type="Gene3D" id="3.30.9.10">
    <property type="entry name" value="D-Amino Acid Oxidase, subunit A, domain 2"/>
    <property type="match status" value="1"/>
</dbReference>
<keyword evidence="4" id="KW-0319">Glycerol metabolism</keyword>
<feature type="compositionally biased region" description="Polar residues" evidence="8">
    <location>
        <begin position="1"/>
        <end position="14"/>
    </location>
</feature>
<feature type="domain" description="Alpha-glycerophosphate oxidase C-terminal" evidence="10">
    <location>
        <begin position="411"/>
        <end position="511"/>
    </location>
</feature>
<evidence type="ECO:0000259" key="9">
    <source>
        <dbReference type="Pfam" id="PF01266"/>
    </source>
</evidence>
<comment type="catalytic activity">
    <reaction evidence="7">
        <text>a quinone + sn-glycerol 3-phosphate = dihydroxyacetone phosphate + a quinol</text>
        <dbReference type="Rhea" id="RHEA:18977"/>
        <dbReference type="ChEBI" id="CHEBI:24646"/>
        <dbReference type="ChEBI" id="CHEBI:57597"/>
        <dbReference type="ChEBI" id="CHEBI:57642"/>
        <dbReference type="ChEBI" id="CHEBI:132124"/>
        <dbReference type="EC" id="1.1.5.3"/>
    </reaction>
</comment>
<comment type="similarity">
    <text evidence="2 7">Belongs to the FAD-dependent glycerol-3-phosphate dehydrogenase family.</text>
</comment>
<feature type="region of interest" description="Disordered" evidence="8">
    <location>
        <begin position="1"/>
        <end position="21"/>
    </location>
</feature>
<dbReference type="PROSITE" id="PS00977">
    <property type="entry name" value="FAD_G3PDH_1"/>
    <property type="match status" value="1"/>
</dbReference>
<dbReference type="Pfam" id="PF16901">
    <property type="entry name" value="DAO_C"/>
    <property type="match status" value="1"/>
</dbReference>
<evidence type="ECO:0000256" key="3">
    <source>
        <dbReference type="ARBA" id="ARBA00022630"/>
    </source>
</evidence>
<proteinExistence type="inferred from homology"/>
<dbReference type="PANTHER" id="PTHR11985">
    <property type="entry name" value="GLYCEROL-3-PHOSPHATE DEHYDROGENASE"/>
    <property type="match status" value="1"/>
</dbReference>
<gene>
    <name evidence="11" type="ORF">GCM10023318_59830</name>
</gene>
<dbReference type="RefSeq" id="WP_345499732.1">
    <property type="nucleotide sequence ID" value="NZ_BAABJM010000009.1"/>
</dbReference>
<evidence type="ECO:0000256" key="8">
    <source>
        <dbReference type="SAM" id="MobiDB-lite"/>
    </source>
</evidence>
<dbReference type="EC" id="1.1.5.3" evidence="7"/>
<dbReference type="InterPro" id="IPR038299">
    <property type="entry name" value="DAO_C_sf"/>
</dbReference>
<dbReference type="Gene3D" id="3.50.50.60">
    <property type="entry name" value="FAD/NAD(P)-binding domain"/>
    <property type="match status" value="1"/>
</dbReference>
<evidence type="ECO:0000256" key="5">
    <source>
        <dbReference type="ARBA" id="ARBA00022827"/>
    </source>
</evidence>
<keyword evidence="5" id="KW-0274">FAD</keyword>
<accession>A0ABP9L482</accession>
<dbReference type="Pfam" id="PF01266">
    <property type="entry name" value="DAO"/>
    <property type="match status" value="1"/>
</dbReference>
<dbReference type="SUPFAM" id="SSF51905">
    <property type="entry name" value="FAD/NAD(P)-binding domain"/>
    <property type="match status" value="1"/>
</dbReference>
<comment type="caution">
    <text evidence="11">The sequence shown here is derived from an EMBL/GenBank/DDBJ whole genome shotgun (WGS) entry which is preliminary data.</text>
</comment>
<dbReference type="Proteomes" id="UP001500603">
    <property type="component" value="Unassembled WGS sequence"/>
</dbReference>
<evidence type="ECO:0000259" key="10">
    <source>
        <dbReference type="Pfam" id="PF16901"/>
    </source>
</evidence>
<evidence type="ECO:0000256" key="1">
    <source>
        <dbReference type="ARBA" id="ARBA00001974"/>
    </source>
</evidence>
<dbReference type="EMBL" id="BAABJM010000009">
    <property type="protein sequence ID" value="GAA5068977.1"/>
    <property type="molecule type" value="Genomic_DNA"/>
</dbReference>
<dbReference type="SUPFAM" id="SSF54373">
    <property type="entry name" value="FAD-linked reductases, C-terminal domain"/>
    <property type="match status" value="1"/>
</dbReference>
<evidence type="ECO:0000256" key="4">
    <source>
        <dbReference type="ARBA" id="ARBA00022798"/>
    </source>
</evidence>
<sequence length="526" mass="55573">MTTNSTTTGDSALNATRRAREQDQLDDRASIDVLVIGGGITGVGAALDAAARGLRTVLVERHDLAFGTSRWSSKLVHGGLRYLSSGRVGIAHESAVERGILLRSTAPHLVRPLPQLLPLLPGLSKVQSTTVRAGFLAGDLLRRSAKTPAALLPRSRRVTATETLRLAPTVRREGLRGGLQSWDGQLIDDARLVVALARTAAAHGAKVLTRTEALEVTGDSATLRDTLTGEKITVRPRTVINATGVWADQVDSSIELRPSRGTHLVFSASTFGDLSAGLVVPLPESVSRFVFALPAAHGRVYVGLTDEDAPGPVPDQPKPAESEIDFLLDTVNTVLRESLTRADILGSFAGLRPLLHTGGDSTADLSRSHAVVRAPNGIITVVGGKLTTYRRMAEDAVDAAVKHGKLDAGPCRTKRLPVVGAVSGADRDHIDAPQILIDRYGSEAKDIAAATRRDPRLAEPVAPGIDVTAAEFAFSVANEGALYTEDLLDRRSRIGLVAKDREAARAAAQAVLADQPSPATTPIESP</sequence>
<dbReference type="InterPro" id="IPR031656">
    <property type="entry name" value="DAO_C"/>
</dbReference>
<keyword evidence="3 7" id="KW-0285">Flavoprotein</keyword>
<evidence type="ECO:0000313" key="12">
    <source>
        <dbReference type="Proteomes" id="UP001500603"/>
    </source>
</evidence>
<evidence type="ECO:0000256" key="7">
    <source>
        <dbReference type="RuleBase" id="RU361217"/>
    </source>
</evidence>
<name>A0ABP9L482_9NOCA</name>
<keyword evidence="6 7" id="KW-0560">Oxidoreductase</keyword>
<protein>
    <recommendedName>
        <fullName evidence="7">Glycerol-3-phosphate dehydrogenase</fullName>
        <ecNumber evidence="7">1.1.5.3</ecNumber>
    </recommendedName>
</protein>
<dbReference type="PANTHER" id="PTHR11985:SF35">
    <property type="entry name" value="ANAEROBIC GLYCEROL-3-PHOSPHATE DEHYDROGENASE SUBUNIT A"/>
    <property type="match status" value="1"/>
</dbReference>
<dbReference type="PRINTS" id="PR01001">
    <property type="entry name" value="FADG3PDH"/>
</dbReference>
<feature type="domain" description="FAD dependent oxidoreductase" evidence="9">
    <location>
        <begin position="32"/>
        <end position="388"/>
    </location>
</feature>
<evidence type="ECO:0000256" key="6">
    <source>
        <dbReference type="ARBA" id="ARBA00023002"/>
    </source>
</evidence>
<reference evidence="12" key="1">
    <citation type="journal article" date="2019" name="Int. J. Syst. Evol. Microbiol.">
        <title>The Global Catalogue of Microorganisms (GCM) 10K type strain sequencing project: providing services to taxonomists for standard genome sequencing and annotation.</title>
        <authorList>
            <consortium name="The Broad Institute Genomics Platform"/>
            <consortium name="The Broad Institute Genome Sequencing Center for Infectious Disease"/>
            <person name="Wu L."/>
            <person name="Ma J."/>
        </authorList>
    </citation>
    <scope>NUCLEOTIDE SEQUENCE [LARGE SCALE GENOMIC DNA]</scope>
    <source>
        <strain evidence="12">JCM 18298</strain>
    </source>
</reference>
<keyword evidence="12" id="KW-1185">Reference proteome</keyword>
<comment type="cofactor">
    <cofactor evidence="1 7">
        <name>FAD</name>
        <dbReference type="ChEBI" id="CHEBI:57692"/>
    </cofactor>
</comment>
<dbReference type="PROSITE" id="PS00978">
    <property type="entry name" value="FAD_G3PDH_2"/>
    <property type="match status" value="1"/>
</dbReference>